<evidence type="ECO:0000313" key="3">
    <source>
        <dbReference type="EMBL" id="PNJ84712.1"/>
    </source>
</evidence>
<accession>A0A2J8XRR0</accession>
<dbReference type="PANTHER" id="PTHR11051:SF8">
    <property type="entry name" value="PROTEIN-GLUCOSYLGALACTOSYLHYDROXYLYSINE GLUCOSIDASE"/>
    <property type="match status" value="1"/>
</dbReference>
<comment type="similarity">
    <text evidence="1">Belongs to the glycosyl hydrolase 65 family.</text>
</comment>
<evidence type="ECO:0000256" key="1">
    <source>
        <dbReference type="ARBA" id="ARBA00006768"/>
    </source>
</evidence>
<name>A0A2J8XRR0_PONAB</name>
<gene>
    <name evidence="3" type="ORF">CR201_G0053137</name>
</gene>
<dbReference type="Gene3D" id="1.50.10.10">
    <property type="match status" value="1"/>
</dbReference>
<reference evidence="3" key="1">
    <citation type="submission" date="2017-12" db="EMBL/GenBank/DDBJ databases">
        <title>High-resolution comparative analysis of great ape genomes.</title>
        <authorList>
            <person name="Pollen A."/>
            <person name="Hastie A."/>
            <person name="Hormozdiari F."/>
            <person name="Dougherty M."/>
            <person name="Liu R."/>
            <person name="Chaisson M."/>
            <person name="Hoppe E."/>
            <person name="Hill C."/>
            <person name="Pang A."/>
            <person name="Hillier L."/>
            <person name="Baker C."/>
            <person name="Armstrong J."/>
            <person name="Shendure J."/>
            <person name="Paten B."/>
            <person name="Wilson R."/>
            <person name="Chao H."/>
            <person name="Schneider V."/>
            <person name="Ventura M."/>
            <person name="Kronenberg Z."/>
            <person name="Murali S."/>
            <person name="Gordon D."/>
            <person name="Cantsilieris S."/>
            <person name="Munson K."/>
            <person name="Nelson B."/>
            <person name="Raja A."/>
            <person name="Underwood J."/>
            <person name="Diekhans M."/>
            <person name="Fiddes I."/>
            <person name="Haussler D."/>
            <person name="Eichler E."/>
        </authorList>
    </citation>
    <scope>NUCLEOTIDE SEQUENCE [LARGE SCALE GENOMIC DNA]</scope>
    <source>
        <strain evidence="3">Susie</strain>
    </source>
</reference>
<dbReference type="GO" id="GO:0005975">
    <property type="term" value="P:carbohydrate metabolic process"/>
    <property type="evidence" value="ECO:0007669"/>
    <property type="project" value="InterPro"/>
</dbReference>
<sequence>EIYEAVTSPQGPAMTWSMFAVGWMELKDAARARGLLDRSFANMAEPFKVWTENADGSGAVNFLTGMGGFLQAVVFGCTGFRVSVSGIFYQGNKLNFSFSEDSVTVEVTARAGPWAPHLEAELWPSQARLSLLPGHKVSFPRSAGRIQRSPPKLPGSSSSEFPGRTF</sequence>
<proteinExistence type="inferred from homology"/>
<evidence type="ECO:0000256" key="2">
    <source>
        <dbReference type="SAM" id="MobiDB-lite"/>
    </source>
</evidence>
<feature type="non-terminal residue" evidence="3">
    <location>
        <position position="1"/>
    </location>
</feature>
<dbReference type="PANTHER" id="PTHR11051">
    <property type="entry name" value="GLYCOSYL HYDROLASE-RELATED"/>
    <property type="match status" value="1"/>
</dbReference>
<organism evidence="3">
    <name type="scientific">Pongo abelii</name>
    <name type="common">Sumatran orangutan</name>
    <name type="synonym">Pongo pygmaeus abelii</name>
    <dbReference type="NCBI Taxonomy" id="9601"/>
    <lineage>
        <taxon>Eukaryota</taxon>
        <taxon>Metazoa</taxon>
        <taxon>Chordata</taxon>
        <taxon>Craniata</taxon>
        <taxon>Vertebrata</taxon>
        <taxon>Euteleostomi</taxon>
        <taxon>Mammalia</taxon>
        <taxon>Eutheria</taxon>
        <taxon>Euarchontoglires</taxon>
        <taxon>Primates</taxon>
        <taxon>Haplorrhini</taxon>
        <taxon>Catarrhini</taxon>
        <taxon>Hominidae</taxon>
        <taxon>Pongo</taxon>
    </lineage>
</organism>
<dbReference type="InterPro" id="IPR008928">
    <property type="entry name" value="6-hairpin_glycosidase_sf"/>
</dbReference>
<dbReference type="AlphaFoldDB" id="A0A2J8XRR0"/>
<dbReference type="InterPro" id="IPR012341">
    <property type="entry name" value="6hp_glycosidase-like_sf"/>
</dbReference>
<dbReference type="EMBL" id="NDHI03003336">
    <property type="protein sequence ID" value="PNJ84712.1"/>
    <property type="molecule type" value="Genomic_DNA"/>
</dbReference>
<feature type="region of interest" description="Disordered" evidence="2">
    <location>
        <begin position="141"/>
        <end position="166"/>
    </location>
</feature>
<dbReference type="SUPFAM" id="SSF48208">
    <property type="entry name" value="Six-hairpin glycosidases"/>
    <property type="match status" value="1"/>
</dbReference>
<protein>
    <submittedName>
        <fullName evidence="3">PGGHG isoform 6</fullName>
    </submittedName>
</protein>
<dbReference type="GO" id="GO:0047402">
    <property type="term" value="F:protein-glucosylgalactosylhydroxylysine glucosidase activity"/>
    <property type="evidence" value="ECO:0007669"/>
    <property type="project" value="TreeGrafter"/>
</dbReference>
<comment type="caution">
    <text evidence="3">The sequence shown here is derived from an EMBL/GenBank/DDBJ whole genome shotgun (WGS) entry which is preliminary data.</text>
</comment>
<dbReference type="GO" id="GO:0005829">
    <property type="term" value="C:cytosol"/>
    <property type="evidence" value="ECO:0007669"/>
    <property type="project" value="TreeGrafter"/>
</dbReference>